<organism evidence="1 2">
    <name type="scientific">Dendrobium catenatum</name>
    <dbReference type="NCBI Taxonomy" id="906689"/>
    <lineage>
        <taxon>Eukaryota</taxon>
        <taxon>Viridiplantae</taxon>
        <taxon>Streptophyta</taxon>
        <taxon>Embryophyta</taxon>
        <taxon>Tracheophyta</taxon>
        <taxon>Spermatophyta</taxon>
        <taxon>Magnoliopsida</taxon>
        <taxon>Liliopsida</taxon>
        <taxon>Asparagales</taxon>
        <taxon>Orchidaceae</taxon>
        <taxon>Epidendroideae</taxon>
        <taxon>Malaxideae</taxon>
        <taxon>Dendrobiinae</taxon>
        <taxon>Dendrobium</taxon>
    </lineage>
</organism>
<evidence type="ECO:0000313" key="2">
    <source>
        <dbReference type="Proteomes" id="UP000233837"/>
    </source>
</evidence>
<sequence length="58" mass="6127">MAAKHIFASVSAKFCPTQIRGPQPKGKKMSWLLVAFETPSANLSGLNSSASSPHNSVL</sequence>
<dbReference type="AlphaFoldDB" id="A0A2I0V817"/>
<reference evidence="1 2" key="1">
    <citation type="journal article" date="2016" name="Sci. Rep.">
        <title>The Dendrobium catenatum Lindl. genome sequence provides insights into polysaccharide synthase, floral development and adaptive evolution.</title>
        <authorList>
            <person name="Zhang G.Q."/>
            <person name="Xu Q."/>
            <person name="Bian C."/>
            <person name="Tsai W.C."/>
            <person name="Yeh C.M."/>
            <person name="Liu K.W."/>
            <person name="Yoshida K."/>
            <person name="Zhang L.S."/>
            <person name="Chang S.B."/>
            <person name="Chen F."/>
            <person name="Shi Y."/>
            <person name="Su Y.Y."/>
            <person name="Zhang Y.Q."/>
            <person name="Chen L.J."/>
            <person name="Yin Y."/>
            <person name="Lin M."/>
            <person name="Huang H."/>
            <person name="Deng H."/>
            <person name="Wang Z.W."/>
            <person name="Zhu S.L."/>
            <person name="Zhao X."/>
            <person name="Deng C."/>
            <person name="Niu S.C."/>
            <person name="Huang J."/>
            <person name="Wang M."/>
            <person name="Liu G.H."/>
            <person name="Yang H.J."/>
            <person name="Xiao X.J."/>
            <person name="Hsiao Y.Y."/>
            <person name="Wu W.L."/>
            <person name="Chen Y.Y."/>
            <person name="Mitsuda N."/>
            <person name="Ohme-Takagi M."/>
            <person name="Luo Y.B."/>
            <person name="Van de Peer Y."/>
            <person name="Liu Z.J."/>
        </authorList>
    </citation>
    <scope>NUCLEOTIDE SEQUENCE [LARGE SCALE GENOMIC DNA]</scope>
    <source>
        <tissue evidence="1">The whole plant</tissue>
    </source>
</reference>
<evidence type="ECO:0000313" key="1">
    <source>
        <dbReference type="EMBL" id="PKU59552.1"/>
    </source>
</evidence>
<dbReference type="EMBL" id="KZ505448">
    <property type="protein sequence ID" value="PKU59552.1"/>
    <property type="molecule type" value="Genomic_DNA"/>
</dbReference>
<dbReference type="Proteomes" id="UP000233837">
    <property type="component" value="Unassembled WGS sequence"/>
</dbReference>
<reference evidence="1 2" key="2">
    <citation type="journal article" date="2017" name="Nature">
        <title>The Apostasia genome and the evolution of orchids.</title>
        <authorList>
            <person name="Zhang G.Q."/>
            <person name="Liu K.W."/>
            <person name="Li Z."/>
            <person name="Lohaus R."/>
            <person name="Hsiao Y.Y."/>
            <person name="Niu S.C."/>
            <person name="Wang J.Y."/>
            <person name="Lin Y.C."/>
            <person name="Xu Q."/>
            <person name="Chen L.J."/>
            <person name="Yoshida K."/>
            <person name="Fujiwara S."/>
            <person name="Wang Z.W."/>
            <person name="Zhang Y.Q."/>
            <person name="Mitsuda N."/>
            <person name="Wang M."/>
            <person name="Liu G.H."/>
            <person name="Pecoraro L."/>
            <person name="Huang H.X."/>
            <person name="Xiao X.J."/>
            <person name="Lin M."/>
            <person name="Wu X.Y."/>
            <person name="Wu W.L."/>
            <person name="Chen Y.Y."/>
            <person name="Chang S.B."/>
            <person name="Sakamoto S."/>
            <person name="Ohme-Takagi M."/>
            <person name="Yagi M."/>
            <person name="Zeng S.J."/>
            <person name="Shen C.Y."/>
            <person name="Yeh C.M."/>
            <person name="Luo Y.B."/>
            <person name="Tsai W.C."/>
            <person name="Van de Peer Y."/>
            <person name="Liu Z.J."/>
        </authorList>
    </citation>
    <scope>NUCLEOTIDE SEQUENCE [LARGE SCALE GENOMIC DNA]</scope>
    <source>
        <tissue evidence="1">The whole plant</tissue>
    </source>
</reference>
<accession>A0A2I0V817</accession>
<protein>
    <submittedName>
        <fullName evidence="1">Uncharacterized protein</fullName>
    </submittedName>
</protein>
<proteinExistence type="predicted"/>
<name>A0A2I0V817_9ASPA</name>
<keyword evidence="2" id="KW-1185">Reference proteome</keyword>
<gene>
    <name evidence="1" type="ORF">MA16_Dca027952</name>
</gene>